<organism evidence="3 4">
    <name type="scientific">Taxus chinensis</name>
    <name type="common">Chinese yew</name>
    <name type="synonym">Taxus wallichiana var. chinensis</name>
    <dbReference type="NCBI Taxonomy" id="29808"/>
    <lineage>
        <taxon>Eukaryota</taxon>
        <taxon>Viridiplantae</taxon>
        <taxon>Streptophyta</taxon>
        <taxon>Embryophyta</taxon>
        <taxon>Tracheophyta</taxon>
        <taxon>Spermatophyta</taxon>
        <taxon>Pinopsida</taxon>
        <taxon>Pinidae</taxon>
        <taxon>Conifers II</taxon>
        <taxon>Cupressales</taxon>
        <taxon>Taxaceae</taxon>
        <taxon>Taxus</taxon>
    </lineage>
</organism>
<keyword evidence="1" id="KW-1133">Transmembrane helix</keyword>
<sequence length="164" mass="17825">MSTEPLLEAYAKEDKNSVIRFKEEDDVEIQSEPVGGGQSSWLVIRWGQRILVDPLLVILRRALTPKHLATSASLGFTLGIFPVYGVTVILSAIAAGLLRSNCNLPTLMLANFVATPLQLGLIVPFLRLGEWVSGGKHFSITPNALWMVITGKASDTVLFGLLHS</sequence>
<keyword evidence="1" id="KW-0472">Membrane</keyword>
<evidence type="ECO:0000256" key="1">
    <source>
        <dbReference type="SAM" id="Phobius"/>
    </source>
</evidence>
<dbReference type="Proteomes" id="UP000824469">
    <property type="component" value="Unassembled WGS sequence"/>
</dbReference>
<reference evidence="3 4" key="1">
    <citation type="journal article" date="2021" name="Nat. Plants">
        <title>The Taxus genome provides insights into paclitaxel biosynthesis.</title>
        <authorList>
            <person name="Xiong X."/>
            <person name="Gou J."/>
            <person name="Liao Q."/>
            <person name="Li Y."/>
            <person name="Zhou Q."/>
            <person name="Bi G."/>
            <person name="Li C."/>
            <person name="Du R."/>
            <person name="Wang X."/>
            <person name="Sun T."/>
            <person name="Guo L."/>
            <person name="Liang H."/>
            <person name="Lu P."/>
            <person name="Wu Y."/>
            <person name="Zhang Z."/>
            <person name="Ro D.K."/>
            <person name="Shang Y."/>
            <person name="Huang S."/>
            <person name="Yan J."/>
        </authorList>
    </citation>
    <scope>NUCLEOTIDE SEQUENCE [LARGE SCALE GENOMIC DNA]</scope>
    <source>
        <strain evidence="3">Ta-2019</strain>
    </source>
</reference>
<keyword evidence="4" id="KW-1185">Reference proteome</keyword>
<dbReference type="Pfam" id="PF09835">
    <property type="entry name" value="DUF2062"/>
    <property type="match status" value="1"/>
</dbReference>
<evidence type="ECO:0000259" key="2">
    <source>
        <dbReference type="Pfam" id="PF09835"/>
    </source>
</evidence>
<feature type="non-terminal residue" evidence="3">
    <location>
        <position position="1"/>
    </location>
</feature>
<feature type="transmembrane region" description="Helical" evidence="1">
    <location>
        <begin position="68"/>
        <end position="95"/>
    </location>
</feature>
<comment type="caution">
    <text evidence="3">The sequence shown here is derived from an EMBL/GenBank/DDBJ whole genome shotgun (WGS) entry which is preliminary data.</text>
</comment>
<name>A0AA38GHG2_TAXCH</name>
<dbReference type="PANTHER" id="PTHR35102:SF1">
    <property type="entry name" value="E3 UBIQUITIN-PROTEIN LIGASE"/>
    <property type="match status" value="1"/>
</dbReference>
<dbReference type="EMBL" id="JAHRHJ020000003">
    <property type="protein sequence ID" value="KAH9322045.1"/>
    <property type="molecule type" value="Genomic_DNA"/>
</dbReference>
<dbReference type="OMA" id="TPNALWM"/>
<dbReference type="AlphaFoldDB" id="A0AA38GHG2"/>
<gene>
    <name evidence="3" type="ORF">KI387_016684</name>
</gene>
<accession>A0AA38GHG2</accession>
<evidence type="ECO:0000313" key="4">
    <source>
        <dbReference type="Proteomes" id="UP000824469"/>
    </source>
</evidence>
<feature type="domain" description="DUF2062" evidence="2">
    <location>
        <begin position="51"/>
        <end position="140"/>
    </location>
</feature>
<feature type="transmembrane region" description="Helical" evidence="1">
    <location>
        <begin position="107"/>
        <end position="126"/>
    </location>
</feature>
<evidence type="ECO:0000313" key="3">
    <source>
        <dbReference type="EMBL" id="KAH9322045.1"/>
    </source>
</evidence>
<keyword evidence="1" id="KW-0812">Transmembrane</keyword>
<proteinExistence type="predicted"/>
<protein>
    <recommendedName>
        <fullName evidence="2">DUF2062 domain-containing protein</fullName>
    </recommendedName>
</protein>
<dbReference type="PANTHER" id="PTHR35102">
    <property type="entry name" value="E3 UBIQUITIN-PROTEIN LIGASE"/>
    <property type="match status" value="1"/>
</dbReference>
<dbReference type="InterPro" id="IPR018639">
    <property type="entry name" value="DUF2062"/>
</dbReference>